<dbReference type="InterPro" id="IPR045635">
    <property type="entry name" value="DUF6412"/>
</dbReference>
<protein>
    <submittedName>
        <fullName evidence="3">DUF6412 domain-containing protein</fullName>
    </submittedName>
</protein>
<evidence type="ECO:0000256" key="2">
    <source>
        <dbReference type="SAM" id="Phobius"/>
    </source>
</evidence>
<organism evidence="3 4">
    <name type="scientific">Microbacterium invictum</name>
    <dbReference type="NCBI Taxonomy" id="515415"/>
    <lineage>
        <taxon>Bacteria</taxon>
        <taxon>Bacillati</taxon>
        <taxon>Actinomycetota</taxon>
        <taxon>Actinomycetes</taxon>
        <taxon>Micrococcales</taxon>
        <taxon>Microbacteriaceae</taxon>
        <taxon>Microbacterium</taxon>
    </lineage>
</organism>
<gene>
    <name evidence="3" type="ORF">T9R20_04645</name>
</gene>
<accession>A0ABZ0VCA9</accession>
<name>A0ABZ0VCA9_9MICO</name>
<keyword evidence="2" id="KW-1133">Transmembrane helix</keyword>
<feature type="region of interest" description="Disordered" evidence="1">
    <location>
        <begin position="71"/>
        <end position="92"/>
    </location>
</feature>
<dbReference type="RefSeq" id="WP_322411381.1">
    <property type="nucleotide sequence ID" value="NZ_CP139779.1"/>
</dbReference>
<keyword evidence="4" id="KW-1185">Reference proteome</keyword>
<dbReference type="Pfam" id="PF19950">
    <property type="entry name" value="DUF6412"/>
    <property type="match status" value="1"/>
</dbReference>
<evidence type="ECO:0000313" key="4">
    <source>
        <dbReference type="Proteomes" id="UP001324533"/>
    </source>
</evidence>
<keyword evidence="2" id="KW-0812">Transmembrane</keyword>
<proteinExistence type="predicted"/>
<evidence type="ECO:0000313" key="3">
    <source>
        <dbReference type="EMBL" id="WQB71263.1"/>
    </source>
</evidence>
<evidence type="ECO:0000256" key="1">
    <source>
        <dbReference type="SAM" id="MobiDB-lite"/>
    </source>
</evidence>
<keyword evidence="2" id="KW-0472">Membrane</keyword>
<sequence>MFDAVTSFFQVLVTLSGVIALSPSDSAAVWILVAASALLVALLLTTASLPAGGATRASAARAIDVSVSVAQSDPDAAGHTRSRAPGAAAPAA</sequence>
<feature type="transmembrane region" description="Helical" evidence="2">
    <location>
        <begin position="30"/>
        <end position="51"/>
    </location>
</feature>
<dbReference type="Proteomes" id="UP001324533">
    <property type="component" value="Chromosome"/>
</dbReference>
<reference evidence="3 4" key="1">
    <citation type="submission" date="2023-06" db="EMBL/GenBank/DDBJ databases">
        <title>Rock-solubilizing bacteria, Microbacterium invictum, promotes re-establishment of vegetation in rocky wasteland by accelerating rock bio-weathering and reshaping soil bacterial community.</title>
        <authorList>
            <person name="Liu C."/>
        </authorList>
    </citation>
    <scope>NUCLEOTIDE SEQUENCE [LARGE SCALE GENOMIC DNA]</scope>
    <source>
        <strain evidence="3 4">X-18</strain>
    </source>
</reference>
<dbReference type="EMBL" id="CP139779">
    <property type="protein sequence ID" value="WQB71263.1"/>
    <property type="molecule type" value="Genomic_DNA"/>
</dbReference>